<evidence type="ECO:0000256" key="4">
    <source>
        <dbReference type="ARBA" id="ARBA00022989"/>
    </source>
</evidence>
<dbReference type="Pfam" id="PF03092">
    <property type="entry name" value="BT1"/>
    <property type="match status" value="1"/>
</dbReference>
<organism evidence="6 7">
    <name type="scientific">Mucuna pruriens</name>
    <name type="common">Velvet bean</name>
    <name type="synonym">Dolichos pruriens</name>
    <dbReference type="NCBI Taxonomy" id="157652"/>
    <lineage>
        <taxon>Eukaryota</taxon>
        <taxon>Viridiplantae</taxon>
        <taxon>Streptophyta</taxon>
        <taxon>Embryophyta</taxon>
        <taxon>Tracheophyta</taxon>
        <taxon>Spermatophyta</taxon>
        <taxon>Magnoliopsida</taxon>
        <taxon>eudicotyledons</taxon>
        <taxon>Gunneridae</taxon>
        <taxon>Pentapetalae</taxon>
        <taxon>rosids</taxon>
        <taxon>fabids</taxon>
        <taxon>Fabales</taxon>
        <taxon>Fabaceae</taxon>
        <taxon>Papilionoideae</taxon>
        <taxon>50 kb inversion clade</taxon>
        <taxon>NPAAA clade</taxon>
        <taxon>indigoferoid/millettioid clade</taxon>
        <taxon>Phaseoleae</taxon>
        <taxon>Mucuna</taxon>
    </lineage>
</organism>
<dbReference type="OrthoDB" id="264392at2759"/>
<dbReference type="GO" id="GO:0016020">
    <property type="term" value="C:membrane"/>
    <property type="evidence" value="ECO:0007669"/>
    <property type="project" value="UniProtKB-SubCell"/>
</dbReference>
<accession>A0A371HSX6</accession>
<dbReference type="Proteomes" id="UP000257109">
    <property type="component" value="Unassembled WGS sequence"/>
</dbReference>
<evidence type="ECO:0000256" key="1">
    <source>
        <dbReference type="ARBA" id="ARBA00004141"/>
    </source>
</evidence>
<keyword evidence="3" id="KW-0812">Transmembrane</keyword>
<keyword evidence="2" id="KW-0813">Transport</keyword>
<keyword evidence="4" id="KW-1133">Transmembrane helix</keyword>
<sequence>MFFCILLRSFSIAFSDIVVDSIVCSSVFMLGFFGLWRNCELLLQWIFDKYIWSRSDSIMFYFTTNSLDFTLVVLGRVKLVTSIASLLGVGHYNGFMKNCISPLVLSTFLLVTTIIVKESWDHGELHQDSLRAYKRPRDKEHGIEKIEVRKIVQERTDK</sequence>
<dbReference type="AlphaFoldDB" id="A0A371HSX6"/>
<proteinExistence type="predicted"/>
<keyword evidence="7" id="KW-1185">Reference proteome</keyword>
<reference evidence="6" key="1">
    <citation type="submission" date="2018-05" db="EMBL/GenBank/DDBJ databases">
        <title>Draft genome of Mucuna pruriens seed.</title>
        <authorList>
            <person name="Nnadi N.E."/>
            <person name="Vos R."/>
            <person name="Hasami M.H."/>
            <person name="Devisetty U.K."/>
            <person name="Aguiy J.C."/>
        </authorList>
    </citation>
    <scope>NUCLEOTIDE SEQUENCE [LARGE SCALE GENOMIC DNA]</scope>
    <source>
        <strain evidence="6">JCA_2017</strain>
    </source>
</reference>
<comment type="caution">
    <text evidence="6">The sequence shown here is derived from an EMBL/GenBank/DDBJ whole genome shotgun (WGS) entry which is preliminary data.</text>
</comment>
<dbReference type="EMBL" id="QJKJ01001787">
    <property type="protein sequence ID" value="RDY05901.1"/>
    <property type="molecule type" value="Genomic_DNA"/>
</dbReference>
<name>A0A371HSX6_MUCPR</name>
<gene>
    <name evidence="6" type="ORF">CR513_10198</name>
</gene>
<evidence type="ECO:0000256" key="3">
    <source>
        <dbReference type="ARBA" id="ARBA00022692"/>
    </source>
</evidence>
<evidence type="ECO:0000313" key="7">
    <source>
        <dbReference type="Proteomes" id="UP000257109"/>
    </source>
</evidence>
<evidence type="ECO:0000313" key="6">
    <source>
        <dbReference type="EMBL" id="RDY05901.1"/>
    </source>
</evidence>
<evidence type="ECO:0000256" key="2">
    <source>
        <dbReference type="ARBA" id="ARBA00022448"/>
    </source>
</evidence>
<comment type="subcellular location">
    <subcellularLocation>
        <location evidence="1">Membrane</location>
        <topology evidence="1">Multi-pass membrane protein</topology>
    </subcellularLocation>
</comment>
<evidence type="ECO:0000256" key="5">
    <source>
        <dbReference type="ARBA" id="ARBA00023136"/>
    </source>
</evidence>
<feature type="non-terminal residue" evidence="6">
    <location>
        <position position="1"/>
    </location>
</feature>
<protein>
    <submittedName>
        <fullName evidence="6">Folate-biopterin transporter 1, chloroplastic</fullName>
    </submittedName>
</protein>
<keyword evidence="5" id="KW-0472">Membrane</keyword>
<dbReference type="InterPro" id="IPR039309">
    <property type="entry name" value="BT1"/>
</dbReference>